<evidence type="ECO:0000313" key="3">
    <source>
        <dbReference type="Proteomes" id="UP000324222"/>
    </source>
</evidence>
<evidence type="ECO:0000313" key="2">
    <source>
        <dbReference type="EMBL" id="MPC70126.1"/>
    </source>
</evidence>
<organism evidence="2 3">
    <name type="scientific">Portunus trituberculatus</name>
    <name type="common">Swimming crab</name>
    <name type="synonym">Neptunus trituberculatus</name>
    <dbReference type="NCBI Taxonomy" id="210409"/>
    <lineage>
        <taxon>Eukaryota</taxon>
        <taxon>Metazoa</taxon>
        <taxon>Ecdysozoa</taxon>
        <taxon>Arthropoda</taxon>
        <taxon>Crustacea</taxon>
        <taxon>Multicrustacea</taxon>
        <taxon>Malacostraca</taxon>
        <taxon>Eumalacostraca</taxon>
        <taxon>Eucarida</taxon>
        <taxon>Decapoda</taxon>
        <taxon>Pleocyemata</taxon>
        <taxon>Brachyura</taxon>
        <taxon>Eubrachyura</taxon>
        <taxon>Portunoidea</taxon>
        <taxon>Portunidae</taxon>
        <taxon>Portuninae</taxon>
        <taxon>Portunus</taxon>
    </lineage>
</organism>
<gene>
    <name evidence="2" type="ORF">E2C01_064365</name>
</gene>
<feature type="compositionally biased region" description="Basic residues" evidence="1">
    <location>
        <begin position="78"/>
        <end position="97"/>
    </location>
</feature>
<feature type="compositionally biased region" description="Basic and acidic residues" evidence="1">
    <location>
        <begin position="205"/>
        <end position="221"/>
    </location>
</feature>
<protein>
    <submittedName>
        <fullName evidence="2">Uncharacterized protein</fullName>
    </submittedName>
</protein>
<feature type="compositionally biased region" description="Basic and acidic residues" evidence="1">
    <location>
        <begin position="117"/>
        <end position="149"/>
    </location>
</feature>
<proteinExistence type="predicted"/>
<dbReference type="EMBL" id="VSRR010030598">
    <property type="protein sequence ID" value="MPC70126.1"/>
    <property type="molecule type" value="Genomic_DNA"/>
</dbReference>
<dbReference type="Proteomes" id="UP000324222">
    <property type="component" value="Unassembled WGS sequence"/>
</dbReference>
<accession>A0A5B7HJJ7</accession>
<feature type="region of interest" description="Disordered" evidence="1">
    <location>
        <begin position="35"/>
        <end position="283"/>
    </location>
</feature>
<keyword evidence="3" id="KW-1185">Reference proteome</keyword>
<evidence type="ECO:0000256" key="1">
    <source>
        <dbReference type="SAM" id="MobiDB-lite"/>
    </source>
</evidence>
<dbReference type="AlphaFoldDB" id="A0A5B7HJJ7"/>
<name>A0A5B7HJJ7_PORTR</name>
<sequence length="283" mass="30378">MTSTSSHATSSTSSGPLHPSAVWVTWHVQLKQYCPERVPTPAPPSTPGQSQAAPSPPNTPEERPKPSPRPGSPNRSTPSRHKKKKKDRDKHRHHHRERGSSSSKDGADRHRGHKRREGSSSDGVKDGAKDGAKDGVKDAVKDGVKDAGRESGQAGQSKHVKKEGDGAERVKKRLRLDSGGDAESGAKVTDDSSVTHGPAPPHKKIKEEIKEEVKEEVKEEEAPVEEQVIDPNRGERATPTRPAAPKTKPSPAPARPKTPSKGAPPCDVLESIMAGMTQPGMHK</sequence>
<comment type="caution">
    <text evidence="2">The sequence shown here is derived from an EMBL/GenBank/DDBJ whole genome shotgun (WGS) entry which is preliminary data.</text>
</comment>
<reference evidence="2 3" key="1">
    <citation type="submission" date="2019-05" db="EMBL/GenBank/DDBJ databases">
        <title>Another draft genome of Portunus trituberculatus and its Hox gene families provides insights of decapod evolution.</title>
        <authorList>
            <person name="Jeong J.-H."/>
            <person name="Song I."/>
            <person name="Kim S."/>
            <person name="Choi T."/>
            <person name="Kim D."/>
            <person name="Ryu S."/>
            <person name="Kim W."/>
        </authorList>
    </citation>
    <scope>NUCLEOTIDE SEQUENCE [LARGE SCALE GENOMIC DNA]</scope>
    <source>
        <tissue evidence="2">Muscle</tissue>
    </source>
</reference>